<evidence type="ECO:0000313" key="1">
    <source>
        <dbReference type="EMBL" id="MFC0682557.1"/>
    </source>
</evidence>
<evidence type="ECO:0000313" key="2">
    <source>
        <dbReference type="Proteomes" id="UP001589896"/>
    </source>
</evidence>
<dbReference type="RefSeq" id="WP_386676682.1">
    <property type="nucleotide sequence ID" value="NZ_JBHLTG010000015.1"/>
</dbReference>
<organism evidence="1 2">
    <name type="scientific">Lysobacter korlensis</name>
    <dbReference type="NCBI Taxonomy" id="553636"/>
    <lineage>
        <taxon>Bacteria</taxon>
        <taxon>Pseudomonadati</taxon>
        <taxon>Pseudomonadota</taxon>
        <taxon>Gammaproteobacteria</taxon>
        <taxon>Lysobacterales</taxon>
        <taxon>Lysobacteraceae</taxon>
        <taxon>Lysobacter</taxon>
    </lineage>
</organism>
<dbReference type="Proteomes" id="UP001589896">
    <property type="component" value="Unassembled WGS sequence"/>
</dbReference>
<name>A0ABV6S1G8_9GAMM</name>
<comment type="caution">
    <text evidence="1">The sequence shown here is derived from an EMBL/GenBank/DDBJ whole genome shotgun (WGS) entry which is preliminary data.</text>
</comment>
<keyword evidence="2" id="KW-1185">Reference proteome</keyword>
<dbReference type="EMBL" id="JBHLTG010000015">
    <property type="protein sequence ID" value="MFC0682557.1"/>
    <property type="molecule type" value="Genomic_DNA"/>
</dbReference>
<reference evidence="1 2" key="1">
    <citation type="submission" date="2024-09" db="EMBL/GenBank/DDBJ databases">
        <authorList>
            <person name="Sun Q."/>
            <person name="Mori K."/>
        </authorList>
    </citation>
    <scope>NUCLEOTIDE SEQUENCE [LARGE SCALE GENOMIC DNA]</scope>
    <source>
        <strain evidence="1 2">KCTC 23076</strain>
    </source>
</reference>
<sequence length="190" mass="22136">MRTSRFQREIDALVGSGEAKTIEHAVEIIRDRWLASGEYYELVAAIIGNWTSGNCIPFILPVSRELLERGELYLHHQLWARSIKRQVSTLFREYSHLRKLRLSFEDLVLTDTSGFDEFDWQCYSDKHVASAFLLNRLLADLSTWKTELERFSMDTREVEQIGDSLRLLKQPKIEIGRLTGELTPQVQHRA</sequence>
<gene>
    <name evidence="1" type="ORF">ACFFGH_32400</name>
</gene>
<accession>A0ABV6S1G8</accession>
<proteinExistence type="predicted"/>
<protein>
    <recommendedName>
        <fullName evidence="3">AbiV family abortive infection protein</fullName>
    </recommendedName>
</protein>
<evidence type="ECO:0008006" key="3">
    <source>
        <dbReference type="Google" id="ProtNLM"/>
    </source>
</evidence>